<reference evidence="2" key="2">
    <citation type="submission" date="2020-08" db="EMBL/GenBank/DDBJ databases">
        <title>Plant Genome Project.</title>
        <authorList>
            <person name="Zhang R.-G."/>
        </authorList>
    </citation>
    <scope>NUCLEOTIDE SEQUENCE</scope>
    <source>
        <strain evidence="2">Huo1</strain>
        <tissue evidence="2">Leaf</tissue>
    </source>
</reference>
<evidence type="ECO:0000313" key="3">
    <source>
        <dbReference type="Proteomes" id="UP000298416"/>
    </source>
</evidence>
<proteinExistence type="predicted"/>
<feature type="compositionally biased region" description="Low complexity" evidence="1">
    <location>
        <begin position="65"/>
        <end position="75"/>
    </location>
</feature>
<organism evidence="2">
    <name type="scientific">Salvia splendens</name>
    <name type="common">Scarlet sage</name>
    <dbReference type="NCBI Taxonomy" id="180675"/>
    <lineage>
        <taxon>Eukaryota</taxon>
        <taxon>Viridiplantae</taxon>
        <taxon>Streptophyta</taxon>
        <taxon>Embryophyta</taxon>
        <taxon>Tracheophyta</taxon>
        <taxon>Spermatophyta</taxon>
        <taxon>Magnoliopsida</taxon>
        <taxon>eudicotyledons</taxon>
        <taxon>Gunneridae</taxon>
        <taxon>Pentapetalae</taxon>
        <taxon>asterids</taxon>
        <taxon>lamiids</taxon>
        <taxon>Lamiales</taxon>
        <taxon>Lamiaceae</taxon>
        <taxon>Nepetoideae</taxon>
        <taxon>Mentheae</taxon>
        <taxon>Salviinae</taxon>
        <taxon>Salvia</taxon>
        <taxon>Salvia subgen. Calosphace</taxon>
        <taxon>core Calosphace</taxon>
    </lineage>
</organism>
<keyword evidence="3" id="KW-1185">Reference proteome</keyword>
<comment type="caution">
    <text evidence="2">The sequence shown here is derived from an EMBL/GenBank/DDBJ whole genome shotgun (WGS) entry which is preliminary data.</text>
</comment>
<evidence type="ECO:0000313" key="2">
    <source>
        <dbReference type="EMBL" id="KAG6408834.1"/>
    </source>
</evidence>
<sequence>MEHTKTMNKAKQKNLVAPTKNDTRPPTPDATAEQHAELEATTAEQHAELEATTAEQLDAALPEPSSTKQQSSTTQCMDFEQHATEKCGPSRDGRSEIPGVDVVNCDVNTGGGGEPDLNAGGENLAQVVGESDRESLRSVSDRGADCFGGGDVGDFKSELLPNKADGDLRLSRGFPGLDVDSKVNIVRVVRVGVEGNGEHVRCFGGGRFKEAEVAANLGGEVVASGDYEEGEAVSLWGSVIGPDDELDGGGEVGCVPERDGFGVEDSPGAPLLRDVQVVGFGEAEDGGLARVVGVDLVD</sequence>
<feature type="compositionally biased region" description="Basic and acidic residues" evidence="1">
    <location>
        <begin position="79"/>
        <end position="95"/>
    </location>
</feature>
<accession>A0A8X8XA16</accession>
<feature type="region of interest" description="Disordered" evidence="1">
    <location>
        <begin position="1"/>
        <end position="100"/>
    </location>
</feature>
<dbReference type="EMBL" id="PNBA02000011">
    <property type="protein sequence ID" value="KAG6408834.1"/>
    <property type="molecule type" value="Genomic_DNA"/>
</dbReference>
<evidence type="ECO:0000256" key="1">
    <source>
        <dbReference type="SAM" id="MobiDB-lite"/>
    </source>
</evidence>
<reference evidence="2" key="1">
    <citation type="submission" date="2018-01" db="EMBL/GenBank/DDBJ databases">
        <authorList>
            <person name="Mao J.F."/>
        </authorList>
    </citation>
    <scope>NUCLEOTIDE SEQUENCE</scope>
    <source>
        <strain evidence="2">Huo1</strain>
        <tissue evidence="2">Leaf</tissue>
    </source>
</reference>
<gene>
    <name evidence="2" type="ORF">SASPL_131859</name>
</gene>
<dbReference type="AlphaFoldDB" id="A0A8X8XA16"/>
<protein>
    <submittedName>
        <fullName evidence="2">Uncharacterized protein</fullName>
    </submittedName>
</protein>
<name>A0A8X8XA16_SALSN</name>
<dbReference type="Proteomes" id="UP000298416">
    <property type="component" value="Unassembled WGS sequence"/>
</dbReference>
<feature type="compositionally biased region" description="Basic residues" evidence="1">
    <location>
        <begin position="1"/>
        <end position="12"/>
    </location>
</feature>